<evidence type="ECO:0000259" key="3">
    <source>
        <dbReference type="Pfam" id="PF01467"/>
    </source>
</evidence>
<sequence length="164" mass="18002">MKKQVVVAVSGGFDPIHIGHIRMFQEAKALGDELVVILNNDNWLADKKGKPFMPGVERKEIIEAIKGVDRVVLTDHTPGDPDRSVCRALREIKPDIFANGGDRKPDGDPVLEVDVCKELGIQMMYNIGVGGKVQSSSWLIAKVAKNFPDTKIYENKLHGTGKAV</sequence>
<evidence type="ECO:0000313" key="5">
    <source>
        <dbReference type="Proteomes" id="UP000178811"/>
    </source>
</evidence>
<dbReference type="InterPro" id="IPR050385">
    <property type="entry name" value="Archaeal_FAD_synthase"/>
</dbReference>
<dbReference type="SUPFAM" id="SSF52374">
    <property type="entry name" value="Nucleotidylyl transferase"/>
    <property type="match status" value="1"/>
</dbReference>
<accession>A0A1F6EXA3</accession>
<keyword evidence="2" id="KW-0548">Nucleotidyltransferase</keyword>
<reference evidence="4 5" key="1">
    <citation type="journal article" date="2016" name="Nat. Commun.">
        <title>Thousands of microbial genomes shed light on interconnected biogeochemical processes in an aquifer system.</title>
        <authorList>
            <person name="Anantharaman K."/>
            <person name="Brown C.T."/>
            <person name="Hug L.A."/>
            <person name="Sharon I."/>
            <person name="Castelle C.J."/>
            <person name="Probst A.J."/>
            <person name="Thomas B.C."/>
            <person name="Singh A."/>
            <person name="Wilkins M.J."/>
            <person name="Karaoz U."/>
            <person name="Brodie E.L."/>
            <person name="Williams K.H."/>
            <person name="Hubbard S.S."/>
            <person name="Banfield J.F."/>
        </authorList>
    </citation>
    <scope>NUCLEOTIDE SEQUENCE [LARGE SCALE GENOMIC DNA]</scope>
</reference>
<evidence type="ECO:0000256" key="2">
    <source>
        <dbReference type="ARBA" id="ARBA00022695"/>
    </source>
</evidence>
<dbReference type="EMBL" id="MFLW01000019">
    <property type="protein sequence ID" value="OGG78247.1"/>
    <property type="molecule type" value="Genomic_DNA"/>
</dbReference>
<comment type="caution">
    <text evidence="4">The sequence shown here is derived from an EMBL/GenBank/DDBJ whole genome shotgun (WGS) entry which is preliminary data.</text>
</comment>
<feature type="domain" description="Cytidyltransferase-like" evidence="3">
    <location>
        <begin position="10"/>
        <end position="102"/>
    </location>
</feature>
<dbReference type="InterPro" id="IPR004821">
    <property type="entry name" value="Cyt_trans-like"/>
</dbReference>
<dbReference type="Gene3D" id="3.40.50.620">
    <property type="entry name" value="HUPs"/>
    <property type="match status" value="1"/>
</dbReference>
<dbReference type="NCBIfam" id="TIGR00125">
    <property type="entry name" value="cyt_tran_rel"/>
    <property type="match status" value="1"/>
</dbReference>
<organism evidence="4 5">
    <name type="scientific">Candidatus Kaiserbacteria bacterium RIFCSPLOWO2_01_FULL_52_12b</name>
    <dbReference type="NCBI Taxonomy" id="1798509"/>
    <lineage>
        <taxon>Bacteria</taxon>
        <taxon>Candidatus Kaiseribacteriota</taxon>
    </lineage>
</organism>
<protein>
    <recommendedName>
        <fullName evidence="3">Cytidyltransferase-like domain-containing protein</fullName>
    </recommendedName>
</protein>
<evidence type="ECO:0000256" key="1">
    <source>
        <dbReference type="ARBA" id="ARBA00022679"/>
    </source>
</evidence>
<dbReference type="PANTHER" id="PTHR43793:SF1">
    <property type="entry name" value="FAD SYNTHASE"/>
    <property type="match status" value="1"/>
</dbReference>
<name>A0A1F6EXA3_9BACT</name>
<dbReference type="InterPro" id="IPR014729">
    <property type="entry name" value="Rossmann-like_a/b/a_fold"/>
</dbReference>
<dbReference type="GO" id="GO:0016779">
    <property type="term" value="F:nucleotidyltransferase activity"/>
    <property type="evidence" value="ECO:0007669"/>
    <property type="project" value="UniProtKB-KW"/>
</dbReference>
<keyword evidence="1" id="KW-0808">Transferase</keyword>
<dbReference type="AlphaFoldDB" id="A0A1F6EXA3"/>
<gene>
    <name evidence="4" type="ORF">A3A36_02115</name>
</gene>
<dbReference type="PANTHER" id="PTHR43793">
    <property type="entry name" value="FAD SYNTHASE"/>
    <property type="match status" value="1"/>
</dbReference>
<evidence type="ECO:0000313" key="4">
    <source>
        <dbReference type="EMBL" id="OGG78247.1"/>
    </source>
</evidence>
<proteinExistence type="predicted"/>
<dbReference type="Pfam" id="PF01467">
    <property type="entry name" value="CTP_transf_like"/>
    <property type="match status" value="1"/>
</dbReference>
<dbReference type="Proteomes" id="UP000178811">
    <property type="component" value="Unassembled WGS sequence"/>
</dbReference>